<evidence type="ECO:0000313" key="1">
    <source>
        <dbReference type="EMBL" id="SDY00749.1"/>
    </source>
</evidence>
<sequence>EVYAGFMGDITDLSIATLKGSVPEAMRAVERAERRVKTQKEVSE</sequence>
<dbReference type="EMBL" id="FNOM01000076">
    <property type="protein sequence ID" value="SDY00749.1"/>
    <property type="molecule type" value="Genomic_DNA"/>
</dbReference>
<proteinExistence type="predicted"/>
<dbReference type="Proteomes" id="UP000198539">
    <property type="component" value="Unassembled WGS sequence"/>
</dbReference>
<name>A0A1H3GEM4_9RHOB</name>
<organism evidence="1 2">
    <name type="scientific">Roseicitreum antarcticum</name>
    <dbReference type="NCBI Taxonomy" id="564137"/>
    <lineage>
        <taxon>Bacteria</taxon>
        <taxon>Pseudomonadati</taxon>
        <taxon>Pseudomonadota</taxon>
        <taxon>Alphaproteobacteria</taxon>
        <taxon>Rhodobacterales</taxon>
        <taxon>Paracoccaceae</taxon>
        <taxon>Roseicitreum</taxon>
    </lineage>
</organism>
<evidence type="ECO:0000313" key="2">
    <source>
        <dbReference type="Proteomes" id="UP000198539"/>
    </source>
</evidence>
<gene>
    <name evidence="1" type="ORF">SAMN04488238_1764</name>
</gene>
<accession>A0A1H3GEM4</accession>
<keyword evidence="2" id="KW-1185">Reference proteome</keyword>
<reference evidence="1 2" key="1">
    <citation type="submission" date="2016-10" db="EMBL/GenBank/DDBJ databases">
        <authorList>
            <person name="de Groot N.N."/>
        </authorList>
    </citation>
    <scope>NUCLEOTIDE SEQUENCE [LARGE SCALE GENOMIC DNA]</scope>
    <source>
        <strain evidence="1 2">CGMCC 1.8894</strain>
    </source>
</reference>
<feature type="non-terminal residue" evidence="1">
    <location>
        <position position="1"/>
    </location>
</feature>
<protein>
    <submittedName>
        <fullName evidence="1">Uncharacterized protein</fullName>
    </submittedName>
</protein>
<dbReference type="AlphaFoldDB" id="A0A1H3GEM4"/>